<keyword evidence="2" id="KW-1185">Reference proteome</keyword>
<organism evidence="1 2">
    <name type="scientific">Daphnia magna</name>
    <dbReference type="NCBI Taxonomy" id="35525"/>
    <lineage>
        <taxon>Eukaryota</taxon>
        <taxon>Metazoa</taxon>
        <taxon>Ecdysozoa</taxon>
        <taxon>Arthropoda</taxon>
        <taxon>Crustacea</taxon>
        <taxon>Branchiopoda</taxon>
        <taxon>Diplostraca</taxon>
        <taxon>Cladocera</taxon>
        <taxon>Anomopoda</taxon>
        <taxon>Daphniidae</taxon>
        <taxon>Daphnia</taxon>
    </lineage>
</organism>
<comment type="caution">
    <text evidence="1">The sequence shown here is derived from an EMBL/GenBank/DDBJ whole genome shotgun (WGS) entry which is preliminary data.</text>
</comment>
<gene>
    <name evidence="1" type="ORF">APZ42_001999</name>
</gene>
<sequence>MSSKIIGCKVSSDYIALIIDYPIGSSAAKSELETFISTLPLSAVNQKQSYYTHLLPPRRRPSSQCLGFVILFTR</sequence>
<name>A0A164IL00_9CRUS</name>
<evidence type="ECO:0000313" key="1">
    <source>
        <dbReference type="EMBL" id="KZS01369.1"/>
    </source>
</evidence>
<dbReference type="AlphaFoldDB" id="A0A164IL00"/>
<dbReference type="EMBL" id="LRGB01007016">
    <property type="protein sequence ID" value="KZS01369.1"/>
    <property type="molecule type" value="Genomic_DNA"/>
</dbReference>
<reference evidence="1 2" key="1">
    <citation type="submission" date="2016-03" db="EMBL/GenBank/DDBJ databases">
        <title>EvidentialGene: Evidence-directed Construction of Genes on Genomes.</title>
        <authorList>
            <person name="Gilbert D.G."/>
            <person name="Choi J.-H."/>
            <person name="Mockaitis K."/>
            <person name="Colbourne J."/>
            <person name="Pfrender M."/>
        </authorList>
    </citation>
    <scope>NUCLEOTIDE SEQUENCE [LARGE SCALE GENOMIC DNA]</scope>
    <source>
        <strain evidence="1 2">Xinb3</strain>
        <tissue evidence="1">Complete organism</tissue>
    </source>
</reference>
<protein>
    <submittedName>
        <fullName evidence="1">Uncharacterized protein</fullName>
    </submittedName>
</protein>
<evidence type="ECO:0000313" key="2">
    <source>
        <dbReference type="Proteomes" id="UP000076858"/>
    </source>
</evidence>
<accession>A0A164IL00</accession>
<dbReference type="Proteomes" id="UP000076858">
    <property type="component" value="Unassembled WGS sequence"/>
</dbReference>
<proteinExistence type="predicted"/>